<accession>Q4CS00</accession>
<dbReference type="InParanoid" id="Q4CS00"/>
<comment type="caution">
    <text evidence="1">The sequence shown here is derived from an EMBL/GenBank/DDBJ whole genome shotgun (WGS) entry which is preliminary data.</text>
</comment>
<dbReference type="AlphaFoldDB" id="Q4CS00"/>
<dbReference type="RefSeq" id="XP_804903.1">
    <property type="nucleotide sequence ID" value="XM_799810.1"/>
</dbReference>
<dbReference type="KEGG" id="tcr:510591.20"/>
<protein>
    <submittedName>
        <fullName evidence="1">Uncharacterized protein</fullName>
    </submittedName>
</protein>
<dbReference type="EMBL" id="AAHK01002199">
    <property type="protein sequence ID" value="EAN83052.1"/>
    <property type="molecule type" value="Genomic_DNA"/>
</dbReference>
<evidence type="ECO:0000313" key="2">
    <source>
        <dbReference type="Proteomes" id="UP000002296"/>
    </source>
</evidence>
<gene>
    <name evidence="1" type="ORF">Tc00.1047053510591.20</name>
</gene>
<dbReference type="GeneID" id="3534491"/>
<keyword evidence="2" id="KW-1185">Reference proteome</keyword>
<sequence length="259" mass="28373">MEDKDALRVRRGSHPLWECCTACSGIALKCRTITHEDVARSGRSLCVSAAVGVGAAASDLSARWPQRVAVTVFSREICCHAFQCVLLWGQCGGGCAIAEWRERSGGKCVSAAVRSRAGCLAAEDTAHPAKHRSCRAPSITLQHRSRRHQHAARQWMPPLKRMRLEGDTSAVAFRGGTPCGKVACPQRPRGVCTRHRALAVEFLRRGGHCGGVFPHSMWTDACFSFFFHPGVLLRGDTTTRHSLSPWRGDICGAMHWECK</sequence>
<reference evidence="1 2" key="1">
    <citation type="journal article" date="2005" name="Science">
        <title>The genome sequence of Trypanosoma cruzi, etiologic agent of Chagas disease.</title>
        <authorList>
            <person name="El-Sayed N.M."/>
            <person name="Myler P.J."/>
            <person name="Bartholomeu D.C."/>
            <person name="Nilsson D."/>
            <person name="Aggarwal G."/>
            <person name="Tran A.N."/>
            <person name="Ghedin E."/>
            <person name="Worthey E.A."/>
            <person name="Delcher A.L."/>
            <person name="Blandin G."/>
            <person name="Westenberger S.J."/>
            <person name="Caler E."/>
            <person name="Cerqueira G.C."/>
            <person name="Branche C."/>
            <person name="Haas B."/>
            <person name="Anupama A."/>
            <person name="Arner E."/>
            <person name="Aslund L."/>
            <person name="Attipoe P."/>
            <person name="Bontempi E."/>
            <person name="Bringaud F."/>
            <person name="Burton P."/>
            <person name="Cadag E."/>
            <person name="Campbell D.A."/>
            <person name="Carrington M."/>
            <person name="Crabtree J."/>
            <person name="Darban H."/>
            <person name="da Silveira J.F."/>
            <person name="de Jong P."/>
            <person name="Edwards K."/>
            <person name="Englund P.T."/>
            <person name="Fazelina G."/>
            <person name="Feldblyum T."/>
            <person name="Ferella M."/>
            <person name="Frasch A.C."/>
            <person name="Gull K."/>
            <person name="Horn D."/>
            <person name="Hou L."/>
            <person name="Huang Y."/>
            <person name="Kindlund E."/>
            <person name="Klingbeil M."/>
            <person name="Kluge S."/>
            <person name="Koo H."/>
            <person name="Lacerda D."/>
            <person name="Levin M.J."/>
            <person name="Lorenzi H."/>
            <person name="Louie T."/>
            <person name="Machado C.R."/>
            <person name="McCulloch R."/>
            <person name="McKenna A."/>
            <person name="Mizuno Y."/>
            <person name="Mottram J.C."/>
            <person name="Nelson S."/>
            <person name="Ochaya S."/>
            <person name="Osoegawa K."/>
            <person name="Pai G."/>
            <person name="Parsons M."/>
            <person name="Pentony M."/>
            <person name="Pettersson U."/>
            <person name="Pop M."/>
            <person name="Ramirez J.L."/>
            <person name="Rinta J."/>
            <person name="Robertson L."/>
            <person name="Salzberg S.L."/>
            <person name="Sanchez D.O."/>
            <person name="Seyler A."/>
            <person name="Sharma R."/>
            <person name="Shetty J."/>
            <person name="Simpson A.J."/>
            <person name="Sisk E."/>
            <person name="Tammi M.T."/>
            <person name="Tarleton R."/>
            <person name="Teixeira S."/>
            <person name="Van Aken S."/>
            <person name="Vogt C."/>
            <person name="Ward P.N."/>
            <person name="Wickstead B."/>
            <person name="Wortman J."/>
            <person name="White O."/>
            <person name="Fraser C.M."/>
            <person name="Stuart K.D."/>
            <person name="Andersson B."/>
        </authorList>
    </citation>
    <scope>NUCLEOTIDE SEQUENCE [LARGE SCALE GENOMIC DNA]</scope>
    <source>
        <strain evidence="1 2">CL Brener</strain>
    </source>
</reference>
<dbReference type="PaxDb" id="353153-Q4CS00"/>
<name>Q4CS00_TRYCC</name>
<dbReference type="Proteomes" id="UP000002296">
    <property type="component" value="Unassembled WGS sequence"/>
</dbReference>
<evidence type="ECO:0000313" key="1">
    <source>
        <dbReference type="EMBL" id="EAN83052.1"/>
    </source>
</evidence>
<organism evidence="1 2">
    <name type="scientific">Trypanosoma cruzi (strain CL Brener)</name>
    <dbReference type="NCBI Taxonomy" id="353153"/>
    <lineage>
        <taxon>Eukaryota</taxon>
        <taxon>Discoba</taxon>
        <taxon>Euglenozoa</taxon>
        <taxon>Kinetoplastea</taxon>
        <taxon>Metakinetoplastina</taxon>
        <taxon>Trypanosomatida</taxon>
        <taxon>Trypanosomatidae</taxon>
        <taxon>Trypanosoma</taxon>
        <taxon>Schizotrypanum</taxon>
    </lineage>
</organism>
<proteinExistence type="predicted"/>